<feature type="signal peptide" evidence="3">
    <location>
        <begin position="1"/>
        <end position="21"/>
    </location>
</feature>
<protein>
    <recommendedName>
        <fullName evidence="4">DUF4352 domain-containing protein</fullName>
    </recommendedName>
</protein>
<dbReference type="RefSeq" id="WP_188655392.1">
    <property type="nucleotide sequence ID" value="NZ_BMIN01000016.1"/>
</dbReference>
<organism evidence="5 6">
    <name type="scientific">Pontibacillus salipaludis</name>
    <dbReference type="NCBI Taxonomy" id="1697394"/>
    <lineage>
        <taxon>Bacteria</taxon>
        <taxon>Bacillati</taxon>
        <taxon>Bacillota</taxon>
        <taxon>Bacilli</taxon>
        <taxon>Bacillales</taxon>
        <taxon>Bacillaceae</taxon>
        <taxon>Pontibacillus</taxon>
    </lineage>
</organism>
<gene>
    <name evidence="5" type="ORF">GCM10011389_32000</name>
</gene>
<feature type="chain" id="PRO_5046065229" description="DUF4352 domain-containing protein" evidence="3">
    <location>
        <begin position="22"/>
        <end position="184"/>
    </location>
</feature>
<dbReference type="InterPro" id="IPR029051">
    <property type="entry name" value="DUF4352"/>
</dbReference>
<evidence type="ECO:0000313" key="5">
    <source>
        <dbReference type="EMBL" id="GGD21929.1"/>
    </source>
</evidence>
<keyword evidence="6" id="KW-1185">Reference proteome</keyword>
<feature type="region of interest" description="Disordered" evidence="2">
    <location>
        <begin position="23"/>
        <end position="45"/>
    </location>
</feature>
<dbReference type="Proteomes" id="UP000642571">
    <property type="component" value="Unassembled WGS sequence"/>
</dbReference>
<evidence type="ECO:0000256" key="3">
    <source>
        <dbReference type="SAM" id="SignalP"/>
    </source>
</evidence>
<dbReference type="EMBL" id="BMIN01000016">
    <property type="protein sequence ID" value="GGD21929.1"/>
    <property type="molecule type" value="Genomic_DNA"/>
</dbReference>
<reference evidence="6" key="1">
    <citation type="journal article" date="2019" name="Int. J. Syst. Evol. Microbiol.">
        <title>The Global Catalogue of Microorganisms (GCM) 10K type strain sequencing project: providing services to taxonomists for standard genome sequencing and annotation.</title>
        <authorList>
            <consortium name="The Broad Institute Genomics Platform"/>
            <consortium name="The Broad Institute Genome Sequencing Center for Infectious Disease"/>
            <person name="Wu L."/>
            <person name="Ma J."/>
        </authorList>
    </citation>
    <scope>NUCLEOTIDE SEQUENCE [LARGE SCALE GENOMIC DNA]</scope>
    <source>
        <strain evidence="6">CGMCC 1.15353</strain>
    </source>
</reference>
<proteinExistence type="predicted"/>
<evidence type="ECO:0000256" key="1">
    <source>
        <dbReference type="ARBA" id="ARBA00022729"/>
    </source>
</evidence>
<comment type="caution">
    <text evidence="5">The sequence shown here is derived from an EMBL/GenBank/DDBJ whole genome shotgun (WGS) entry which is preliminary data.</text>
</comment>
<evidence type="ECO:0000313" key="6">
    <source>
        <dbReference type="Proteomes" id="UP000642571"/>
    </source>
</evidence>
<dbReference type="PROSITE" id="PS51257">
    <property type="entry name" value="PROKAR_LIPOPROTEIN"/>
    <property type="match status" value="1"/>
</dbReference>
<accession>A0ABQ1QDL7</accession>
<dbReference type="InterPro" id="IPR029050">
    <property type="entry name" value="Immunoprotect_excell_Ig-like"/>
</dbReference>
<dbReference type="Gene3D" id="2.60.40.1240">
    <property type="match status" value="1"/>
</dbReference>
<evidence type="ECO:0000256" key="2">
    <source>
        <dbReference type="SAM" id="MobiDB-lite"/>
    </source>
</evidence>
<name>A0ABQ1QDL7_9BACI</name>
<sequence>MKLISKLILPLILIIVVTACSSDNQSVNDSNEPSDDVAKTSTEEGEGLLSVGETHHFKTTIGNFKMTLDRVEDKKAVDGQESLNGEFIIPTFTIENTGDKSVKVESIFSTIDIKTRLFMINQSTVIGEQEKWWNKAIKPGETVSGKIYYDMDPGEMYEIKSRYVTADMQGTKTIGWEFLDGEIN</sequence>
<evidence type="ECO:0000259" key="4">
    <source>
        <dbReference type="Pfam" id="PF11611"/>
    </source>
</evidence>
<keyword evidence="1 3" id="KW-0732">Signal</keyword>
<feature type="domain" description="DUF4352" evidence="4">
    <location>
        <begin position="59"/>
        <end position="159"/>
    </location>
</feature>
<dbReference type="Pfam" id="PF11611">
    <property type="entry name" value="DUF4352"/>
    <property type="match status" value="1"/>
</dbReference>